<name>A0A1I6QKD8_9BACL</name>
<evidence type="ECO:0000313" key="2">
    <source>
        <dbReference type="EMBL" id="SFS52919.1"/>
    </source>
</evidence>
<evidence type="ECO:0000313" key="3">
    <source>
        <dbReference type="Proteomes" id="UP000198660"/>
    </source>
</evidence>
<protein>
    <submittedName>
        <fullName evidence="2">2-polyprenyl-6-methoxyphenol hydroxylase</fullName>
    </submittedName>
</protein>
<dbReference type="Gene3D" id="3.50.50.60">
    <property type="entry name" value="FAD/NAD(P)-binding domain"/>
    <property type="match status" value="1"/>
</dbReference>
<dbReference type="PANTHER" id="PTHR46865:SF8">
    <property type="entry name" value="POSSIBLE OXIDOREDUCTASE"/>
    <property type="match status" value="1"/>
</dbReference>
<dbReference type="Proteomes" id="UP000198660">
    <property type="component" value="Unassembled WGS sequence"/>
</dbReference>
<gene>
    <name evidence="2" type="ORF">SAMN05444972_103208</name>
</gene>
<keyword evidence="3" id="KW-1185">Reference proteome</keyword>
<dbReference type="Pfam" id="PF01494">
    <property type="entry name" value="FAD_binding_3"/>
    <property type="match status" value="1"/>
</dbReference>
<dbReference type="Gene3D" id="3.30.9.10">
    <property type="entry name" value="D-Amino Acid Oxidase, subunit A, domain 2"/>
    <property type="match status" value="1"/>
</dbReference>
<feature type="domain" description="FAD-binding" evidence="1">
    <location>
        <begin position="2"/>
        <end position="310"/>
    </location>
</feature>
<reference evidence="3" key="1">
    <citation type="submission" date="2016-10" db="EMBL/GenBank/DDBJ databases">
        <authorList>
            <person name="Varghese N."/>
            <person name="Submissions S."/>
        </authorList>
    </citation>
    <scope>NUCLEOTIDE SEQUENCE [LARGE SCALE GENOMIC DNA]</scope>
    <source>
        <strain evidence="3">DSM 45789</strain>
    </source>
</reference>
<proteinExistence type="predicted"/>
<accession>A0A1I6QKD8</accession>
<dbReference type="InterPro" id="IPR002938">
    <property type="entry name" value="FAD-bd"/>
</dbReference>
<dbReference type="SUPFAM" id="SSF51905">
    <property type="entry name" value="FAD/NAD(P)-binding domain"/>
    <property type="match status" value="1"/>
</dbReference>
<sequence length="382" mass="43610">MGGGIAGLTLADGLHRMGHSVTIVEKSAKLRTEGFMIDFFGPGYEVAEEMGLQNDLEKIHYPIESLKFLSPEGEEKFSLSYQSSIRRMFQGKHYNFMRGNLERLLYDRVKGHVDFLFGTTIQSFEQDADHVNVTLSNGHSLPCDLLVGADGIQSRTRSLTFGEDPSSLHFLGYYTAAFILDKQGMDEKYRKSFYMLPRPNRQISVYPIDEGRLATFFVYRSPRLEEPITREVTARELRHHYGDLEWMVPELLSMVETASDLYFDEVSQVRLPKWTKGRVVLIGDACQAVSLIAGQGASMAMAGAWVLSREIEKEPNLFAALQNYEELMRPPIANIQQSAQKLAKWFVPENHLTLWLQESMMRLAVLPPFRRFVNLNRTKLPK</sequence>
<dbReference type="AlphaFoldDB" id="A0A1I6QKD8"/>
<evidence type="ECO:0000259" key="1">
    <source>
        <dbReference type="Pfam" id="PF01494"/>
    </source>
</evidence>
<organism evidence="2 3">
    <name type="scientific">Marininema halotolerans</name>
    <dbReference type="NCBI Taxonomy" id="1155944"/>
    <lineage>
        <taxon>Bacteria</taxon>
        <taxon>Bacillati</taxon>
        <taxon>Bacillota</taxon>
        <taxon>Bacilli</taxon>
        <taxon>Bacillales</taxon>
        <taxon>Thermoactinomycetaceae</taxon>
        <taxon>Marininema</taxon>
    </lineage>
</organism>
<dbReference type="EMBL" id="FPAA01000003">
    <property type="protein sequence ID" value="SFS52919.1"/>
    <property type="molecule type" value="Genomic_DNA"/>
</dbReference>
<dbReference type="InterPro" id="IPR051704">
    <property type="entry name" value="FAD_aromatic-hydroxylase"/>
</dbReference>
<dbReference type="GO" id="GO:0071949">
    <property type="term" value="F:FAD binding"/>
    <property type="evidence" value="ECO:0007669"/>
    <property type="project" value="InterPro"/>
</dbReference>
<dbReference type="InterPro" id="IPR036188">
    <property type="entry name" value="FAD/NAD-bd_sf"/>
</dbReference>
<dbReference type="PANTHER" id="PTHR46865">
    <property type="entry name" value="OXIDOREDUCTASE-RELATED"/>
    <property type="match status" value="1"/>
</dbReference>